<keyword evidence="3" id="KW-0804">Transcription</keyword>
<accession>A0A1I0L9J3</accession>
<organism evidence="5 6">
    <name type="scientific">Stigmatella erecta</name>
    <dbReference type="NCBI Taxonomy" id="83460"/>
    <lineage>
        <taxon>Bacteria</taxon>
        <taxon>Pseudomonadati</taxon>
        <taxon>Myxococcota</taxon>
        <taxon>Myxococcia</taxon>
        <taxon>Myxococcales</taxon>
        <taxon>Cystobacterineae</taxon>
        <taxon>Archangiaceae</taxon>
        <taxon>Stigmatella</taxon>
    </lineage>
</organism>
<evidence type="ECO:0000259" key="4">
    <source>
        <dbReference type="PROSITE" id="PS50995"/>
    </source>
</evidence>
<dbReference type="GO" id="GO:0006950">
    <property type="term" value="P:response to stress"/>
    <property type="evidence" value="ECO:0007669"/>
    <property type="project" value="TreeGrafter"/>
</dbReference>
<dbReference type="PANTHER" id="PTHR33164:SF64">
    <property type="entry name" value="TRANSCRIPTIONAL REGULATOR SLYA"/>
    <property type="match status" value="1"/>
</dbReference>
<keyword evidence="1" id="KW-0805">Transcription regulation</keyword>
<dbReference type="EMBL" id="FOIJ01000021">
    <property type="protein sequence ID" value="SEU36032.1"/>
    <property type="molecule type" value="Genomic_DNA"/>
</dbReference>
<evidence type="ECO:0000256" key="2">
    <source>
        <dbReference type="ARBA" id="ARBA00023125"/>
    </source>
</evidence>
<dbReference type="InterPro" id="IPR036390">
    <property type="entry name" value="WH_DNA-bd_sf"/>
</dbReference>
<name>A0A1I0L9J3_9BACT</name>
<keyword evidence="2 5" id="KW-0238">DNA-binding</keyword>
<dbReference type="GO" id="GO:0003677">
    <property type="term" value="F:DNA binding"/>
    <property type="evidence" value="ECO:0007669"/>
    <property type="project" value="UniProtKB-KW"/>
</dbReference>
<dbReference type="Gene3D" id="1.10.10.10">
    <property type="entry name" value="Winged helix-like DNA-binding domain superfamily/Winged helix DNA-binding domain"/>
    <property type="match status" value="1"/>
</dbReference>
<dbReference type="GO" id="GO:0003700">
    <property type="term" value="F:DNA-binding transcription factor activity"/>
    <property type="evidence" value="ECO:0007669"/>
    <property type="project" value="InterPro"/>
</dbReference>
<dbReference type="SMART" id="SM00347">
    <property type="entry name" value="HTH_MARR"/>
    <property type="match status" value="1"/>
</dbReference>
<gene>
    <name evidence="5" type="ORF">SAMN05443639_12195</name>
</gene>
<evidence type="ECO:0000313" key="5">
    <source>
        <dbReference type="EMBL" id="SEU36032.1"/>
    </source>
</evidence>
<sequence>MSSDPRAIQELFSKYALGPPENAVGFVLWRLVHQYQREADRALAPVDLTHLQFMTLIMAAWLARSGEAVTQAGISRSGDIHPMQVSQVLKTLEAKGMVARRRNPSDIRAKHVEVTAAGLAALRSALPLAIEVQQRLFGEEGRPGGSLLAALLRLDR</sequence>
<dbReference type="InterPro" id="IPR000835">
    <property type="entry name" value="HTH_MarR-typ"/>
</dbReference>
<evidence type="ECO:0000256" key="3">
    <source>
        <dbReference type="ARBA" id="ARBA00023163"/>
    </source>
</evidence>
<dbReference type="InterPro" id="IPR036388">
    <property type="entry name" value="WH-like_DNA-bd_sf"/>
</dbReference>
<dbReference type="Pfam" id="PF12802">
    <property type="entry name" value="MarR_2"/>
    <property type="match status" value="1"/>
</dbReference>
<evidence type="ECO:0000313" key="6">
    <source>
        <dbReference type="Proteomes" id="UP000199181"/>
    </source>
</evidence>
<evidence type="ECO:0000256" key="1">
    <source>
        <dbReference type="ARBA" id="ARBA00023015"/>
    </source>
</evidence>
<reference evidence="6" key="1">
    <citation type="submission" date="2016-10" db="EMBL/GenBank/DDBJ databases">
        <authorList>
            <person name="Varghese N."/>
            <person name="Submissions S."/>
        </authorList>
    </citation>
    <scope>NUCLEOTIDE SEQUENCE [LARGE SCALE GENOMIC DNA]</scope>
    <source>
        <strain evidence="6">DSM 16858</strain>
    </source>
</reference>
<dbReference type="Proteomes" id="UP000199181">
    <property type="component" value="Unassembled WGS sequence"/>
</dbReference>
<dbReference type="AlphaFoldDB" id="A0A1I0L9J3"/>
<dbReference type="SUPFAM" id="SSF46785">
    <property type="entry name" value="Winged helix' DNA-binding domain"/>
    <property type="match status" value="1"/>
</dbReference>
<feature type="domain" description="HTH marR-type" evidence="4">
    <location>
        <begin position="21"/>
        <end position="156"/>
    </location>
</feature>
<dbReference type="PANTHER" id="PTHR33164">
    <property type="entry name" value="TRANSCRIPTIONAL REGULATOR, MARR FAMILY"/>
    <property type="match status" value="1"/>
</dbReference>
<proteinExistence type="predicted"/>
<dbReference type="PROSITE" id="PS50995">
    <property type="entry name" value="HTH_MARR_2"/>
    <property type="match status" value="1"/>
</dbReference>
<keyword evidence="6" id="KW-1185">Reference proteome</keyword>
<dbReference type="RefSeq" id="WP_093525472.1">
    <property type="nucleotide sequence ID" value="NZ_FOIJ01000021.1"/>
</dbReference>
<protein>
    <submittedName>
        <fullName evidence="5">DNA-binding transcriptional regulator, MarR family</fullName>
    </submittedName>
</protein>
<dbReference type="InterPro" id="IPR039422">
    <property type="entry name" value="MarR/SlyA-like"/>
</dbReference>